<gene>
    <name evidence="2" type="ORF">TNIN_353161</name>
</gene>
<evidence type="ECO:0000313" key="3">
    <source>
        <dbReference type="Proteomes" id="UP000886998"/>
    </source>
</evidence>
<accession>A0A8X6M975</accession>
<sequence>MVSKTYVQVCCRQVSSICTTMHGRLSSRCVSRHWPVKWEVLEHPAYSPDLSSFDYHIFGLQIKSLKGQRDGFAEILLRYNLRQKLLPLAKNRFLAEKTVSPSVLDFRSTTWPATGTPPSPISPPGQDIDYSSDFEGENMDTHLERHRTPSPSISPPEVRELENDFNQVDTSPRCKDFLTELHQLMAKLDNFYFNNEEQKNQYHDDEMKIFEDSAALYRDLAQAEKEHFDAVVCRGQQRIALEKKKMAPSRRLKVGKRLTERLPLHLPSSQTRGKKLKK</sequence>
<dbReference type="AlphaFoldDB" id="A0A8X6M975"/>
<dbReference type="Proteomes" id="UP000886998">
    <property type="component" value="Unassembled WGS sequence"/>
</dbReference>
<dbReference type="EMBL" id="BMAV01024468">
    <property type="protein sequence ID" value="GFS33347.1"/>
    <property type="molecule type" value="Genomic_DNA"/>
</dbReference>
<organism evidence="2 3">
    <name type="scientific">Trichonephila inaurata madagascariensis</name>
    <dbReference type="NCBI Taxonomy" id="2747483"/>
    <lineage>
        <taxon>Eukaryota</taxon>
        <taxon>Metazoa</taxon>
        <taxon>Ecdysozoa</taxon>
        <taxon>Arthropoda</taxon>
        <taxon>Chelicerata</taxon>
        <taxon>Arachnida</taxon>
        <taxon>Araneae</taxon>
        <taxon>Araneomorphae</taxon>
        <taxon>Entelegynae</taxon>
        <taxon>Araneoidea</taxon>
        <taxon>Nephilidae</taxon>
        <taxon>Trichonephila</taxon>
        <taxon>Trichonephila inaurata</taxon>
    </lineage>
</organism>
<protein>
    <submittedName>
        <fullName evidence="2">Uncharacterized protein</fullName>
    </submittedName>
</protein>
<evidence type="ECO:0000256" key="1">
    <source>
        <dbReference type="SAM" id="MobiDB-lite"/>
    </source>
</evidence>
<name>A0A8X6M975_9ARAC</name>
<evidence type="ECO:0000313" key="2">
    <source>
        <dbReference type="EMBL" id="GFS33347.1"/>
    </source>
</evidence>
<dbReference type="Gene3D" id="3.30.420.10">
    <property type="entry name" value="Ribonuclease H-like superfamily/Ribonuclease H"/>
    <property type="match status" value="1"/>
</dbReference>
<dbReference type="GO" id="GO:0003676">
    <property type="term" value="F:nucleic acid binding"/>
    <property type="evidence" value="ECO:0007669"/>
    <property type="project" value="InterPro"/>
</dbReference>
<feature type="region of interest" description="Disordered" evidence="1">
    <location>
        <begin position="253"/>
        <end position="278"/>
    </location>
</feature>
<keyword evidence="3" id="KW-1185">Reference proteome</keyword>
<comment type="caution">
    <text evidence="2">The sequence shown here is derived from an EMBL/GenBank/DDBJ whole genome shotgun (WGS) entry which is preliminary data.</text>
</comment>
<reference evidence="2" key="1">
    <citation type="submission" date="2020-08" db="EMBL/GenBank/DDBJ databases">
        <title>Multicomponent nature underlies the extraordinary mechanical properties of spider dragline silk.</title>
        <authorList>
            <person name="Kono N."/>
            <person name="Nakamura H."/>
            <person name="Mori M."/>
            <person name="Yoshida Y."/>
            <person name="Ohtoshi R."/>
            <person name="Malay A.D."/>
            <person name="Moran D.A.P."/>
            <person name="Tomita M."/>
            <person name="Numata K."/>
            <person name="Arakawa K."/>
        </authorList>
    </citation>
    <scope>NUCLEOTIDE SEQUENCE</scope>
</reference>
<proteinExistence type="predicted"/>
<dbReference type="InterPro" id="IPR036397">
    <property type="entry name" value="RNaseH_sf"/>
</dbReference>